<gene>
    <name evidence="2" type="ORF">GS429_04490</name>
</gene>
<evidence type="ECO:0000313" key="2">
    <source>
        <dbReference type="EMBL" id="MXV61334.1"/>
    </source>
</evidence>
<evidence type="ECO:0000313" key="3">
    <source>
        <dbReference type="Proteomes" id="UP000434101"/>
    </source>
</evidence>
<dbReference type="RefSeq" id="WP_160063133.1">
    <property type="nucleotide sequence ID" value="NZ_WUYX01000019.1"/>
</dbReference>
<keyword evidence="3" id="KW-1185">Reference proteome</keyword>
<name>A0A6B0VIJ0_9EURY</name>
<sequence>MGSTSDQLAELAGEVFEFADLIDYQTGSIVSRTLVDEEAATLTVFALDDGQTISEHSAPHEATLQVLDGTGRVRIEDETYDLEAGEGIVFPANVPHAVEAPSRFKMLLTMIR</sequence>
<dbReference type="Gene3D" id="2.60.120.10">
    <property type="entry name" value="Jelly Rolls"/>
    <property type="match status" value="1"/>
</dbReference>
<dbReference type="InterPro" id="IPR013096">
    <property type="entry name" value="Cupin_2"/>
</dbReference>
<dbReference type="Pfam" id="PF07883">
    <property type="entry name" value="Cupin_2"/>
    <property type="match status" value="1"/>
</dbReference>
<comment type="caution">
    <text evidence="2">The sequence shown here is derived from an EMBL/GenBank/DDBJ whole genome shotgun (WGS) entry which is preliminary data.</text>
</comment>
<dbReference type="CDD" id="cd02230">
    <property type="entry name" value="cupin_HP0902-like"/>
    <property type="match status" value="1"/>
</dbReference>
<organism evidence="2 3">
    <name type="scientific">Natronorubrum halalkaliphilum</name>
    <dbReference type="NCBI Taxonomy" id="2691917"/>
    <lineage>
        <taxon>Archaea</taxon>
        <taxon>Methanobacteriati</taxon>
        <taxon>Methanobacteriota</taxon>
        <taxon>Stenosarchaea group</taxon>
        <taxon>Halobacteria</taxon>
        <taxon>Halobacteriales</taxon>
        <taxon>Natrialbaceae</taxon>
        <taxon>Natronorubrum</taxon>
    </lineage>
</organism>
<evidence type="ECO:0000259" key="1">
    <source>
        <dbReference type="Pfam" id="PF07883"/>
    </source>
</evidence>
<dbReference type="InterPro" id="IPR014710">
    <property type="entry name" value="RmlC-like_jellyroll"/>
</dbReference>
<protein>
    <submittedName>
        <fullName evidence="2">Cupin domain-containing protein</fullName>
    </submittedName>
</protein>
<dbReference type="PANTHER" id="PTHR37694">
    <property type="entry name" value="SLR8022 PROTEIN"/>
    <property type="match status" value="1"/>
</dbReference>
<dbReference type="SUPFAM" id="SSF51182">
    <property type="entry name" value="RmlC-like cupins"/>
    <property type="match status" value="1"/>
</dbReference>
<accession>A0A6B0VIJ0</accession>
<dbReference type="OrthoDB" id="41394at2157"/>
<proteinExistence type="predicted"/>
<dbReference type="PANTHER" id="PTHR37694:SF1">
    <property type="entry name" value="SLR8022 PROTEIN"/>
    <property type="match status" value="1"/>
</dbReference>
<dbReference type="InterPro" id="IPR011051">
    <property type="entry name" value="RmlC_Cupin_sf"/>
</dbReference>
<feature type="domain" description="Cupin type-2" evidence="1">
    <location>
        <begin position="45"/>
        <end position="108"/>
    </location>
</feature>
<dbReference type="Proteomes" id="UP000434101">
    <property type="component" value="Unassembled WGS sequence"/>
</dbReference>
<dbReference type="EMBL" id="WUYX01000019">
    <property type="protein sequence ID" value="MXV61334.1"/>
    <property type="molecule type" value="Genomic_DNA"/>
</dbReference>
<reference evidence="2 3" key="1">
    <citation type="submission" date="2020-01" db="EMBL/GenBank/DDBJ databases">
        <title>Natronorubrum sp. JWXQ-INN 674 isolated from Inner Mongolia Autonomous Region of China.</title>
        <authorList>
            <person name="Xue Q."/>
        </authorList>
    </citation>
    <scope>NUCLEOTIDE SEQUENCE [LARGE SCALE GENOMIC DNA]</scope>
    <source>
        <strain evidence="2 3">JWXQ-INN-674</strain>
    </source>
</reference>
<dbReference type="AlphaFoldDB" id="A0A6B0VIJ0"/>